<reference evidence="1" key="2">
    <citation type="journal article" date="2021" name="Microbiome">
        <title>Successional dynamics and alternative stable states in a saline activated sludge microbial community over 9 years.</title>
        <authorList>
            <person name="Wang Y."/>
            <person name="Ye J."/>
            <person name="Ju F."/>
            <person name="Liu L."/>
            <person name="Boyd J.A."/>
            <person name="Deng Y."/>
            <person name="Parks D.H."/>
            <person name="Jiang X."/>
            <person name="Yin X."/>
            <person name="Woodcroft B.J."/>
            <person name="Tyson G.W."/>
            <person name="Hugenholtz P."/>
            <person name="Polz M.F."/>
            <person name="Zhang T."/>
        </authorList>
    </citation>
    <scope>NUCLEOTIDE SEQUENCE</scope>
    <source>
        <strain evidence="1">HKST-UBA01</strain>
    </source>
</reference>
<gene>
    <name evidence="1" type="ORF">KC571_02055</name>
</gene>
<name>A0A955RQ86_UNCKA</name>
<protein>
    <submittedName>
        <fullName evidence="1">Uncharacterized protein</fullName>
    </submittedName>
</protein>
<dbReference type="AlphaFoldDB" id="A0A955RQ86"/>
<comment type="caution">
    <text evidence="1">The sequence shown here is derived from an EMBL/GenBank/DDBJ whole genome shotgun (WGS) entry which is preliminary data.</text>
</comment>
<sequence>MNAELLTLFLKQWKYFLLAWFRRLPIIYVPRELHENISSGRRTVYQLFAVEWGGSVDGILAVEFKHRSETIHFYRTIEGIVHPRFQTQSLATMVTDSTRTVMVVHWLVQPVDPPPVKQLRVLPVIRYRTPELRPYWQPNAQGFVRNVHTPVIRIGVTSKHAPEGKLSVFAQWGDHTCRTVVDTRKQAAVAVSGCIVELVAKTELIGRYWKIQLVHSGQYLQSWFFFDLLDSMAIMDATSPRRNVFDQLWEKEWSYDSTSGWHGQFTNGNIGIPNFGENEPANVWDLFFRMNQQFDSDGGTT</sequence>
<proteinExistence type="predicted"/>
<organism evidence="1 2">
    <name type="scientific">candidate division WWE3 bacterium</name>
    <dbReference type="NCBI Taxonomy" id="2053526"/>
    <lineage>
        <taxon>Bacteria</taxon>
        <taxon>Katanobacteria</taxon>
    </lineage>
</organism>
<dbReference type="EMBL" id="JAGQKX010000039">
    <property type="protein sequence ID" value="MCA9390162.1"/>
    <property type="molecule type" value="Genomic_DNA"/>
</dbReference>
<accession>A0A955RQ86</accession>
<evidence type="ECO:0000313" key="2">
    <source>
        <dbReference type="Proteomes" id="UP000701698"/>
    </source>
</evidence>
<dbReference type="Proteomes" id="UP000701698">
    <property type="component" value="Unassembled WGS sequence"/>
</dbReference>
<reference evidence="1" key="1">
    <citation type="submission" date="2020-04" db="EMBL/GenBank/DDBJ databases">
        <authorList>
            <person name="Zhang T."/>
        </authorList>
    </citation>
    <scope>NUCLEOTIDE SEQUENCE</scope>
    <source>
        <strain evidence="1">HKST-UBA01</strain>
    </source>
</reference>
<evidence type="ECO:0000313" key="1">
    <source>
        <dbReference type="EMBL" id="MCA9390162.1"/>
    </source>
</evidence>